<evidence type="ECO:0000256" key="3">
    <source>
        <dbReference type="ARBA" id="ARBA00022827"/>
    </source>
</evidence>
<proteinExistence type="predicted"/>
<dbReference type="PRINTS" id="PR00420">
    <property type="entry name" value="RNGMNOXGNASE"/>
</dbReference>
<dbReference type="PANTHER" id="PTHR43004:SF19">
    <property type="entry name" value="BINDING MONOOXYGENASE, PUTATIVE (JCVI)-RELATED"/>
    <property type="match status" value="1"/>
</dbReference>
<dbReference type="Proteomes" id="UP001595855">
    <property type="component" value="Unassembled WGS sequence"/>
</dbReference>
<dbReference type="Gene3D" id="3.30.9.10">
    <property type="entry name" value="D-Amino Acid Oxidase, subunit A, domain 2"/>
    <property type="match status" value="1"/>
</dbReference>
<evidence type="ECO:0000256" key="1">
    <source>
        <dbReference type="ARBA" id="ARBA00001974"/>
    </source>
</evidence>
<keyword evidence="6" id="KW-0503">Monooxygenase</keyword>
<feature type="compositionally biased region" description="Gly residues" evidence="4">
    <location>
        <begin position="395"/>
        <end position="560"/>
    </location>
</feature>
<comment type="caution">
    <text evidence="6">The sequence shown here is derived from an EMBL/GenBank/DDBJ whole genome shotgun (WGS) entry which is preliminary data.</text>
</comment>
<dbReference type="GO" id="GO:0004497">
    <property type="term" value="F:monooxygenase activity"/>
    <property type="evidence" value="ECO:0007669"/>
    <property type="project" value="UniProtKB-KW"/>
</dbReference>
<dbReference type="RefSeq" id="WP_271320366.1">
    <property type="nucleotide sequence ID" value="NZ_CP116257.1"/>
</dbReference>
<dbReference type="Pfam" id="PF01494">
    <property type="entry name" value="FAD_binding_3"/>
    <property type="match status" value="1"/>
</dbReference>
<sequence>MNERADRSGGAAPGGDRTHRVPVLVVGGSLVGLSTSVFLGRLGVRHTLVERHAGTSIHPRGRGNNVRTMEIFRVAGTEPDIRRAAATLADNHGILQTPTLVGDAGEWLFKQIDPGNGLARFSPSSWCLCSQNDLEPELLTHAVNLGGDLRFGTELLSFEADADGVTAVVKSRETGEHTTIRADYLVAADGPRSPVREQLGIGQSGPGDLFHNVSITFRSRRLADVVGDRRFIVCYLTDEDADGALLPVDNHENWVFHAPWHPEQGETVEDFTDERCAAHIRRAVGDPDLDVEITGKAPWHAAQRVARSYRSGRVLLAGDSAHEMSPTGAFGSNTGIQDAHNLAWKLAAVLEGWAGEALLDTYDAERRPVAEATSARAAHRSVEHSHPGFAPPPGMGGVGPGEGPGAGSGAGPGAGSGAGSGGGGRPGVAGGGAGGPGGSGGQGEPGGSGGSGGQGEPGGSGGSGGQGEPGGSGGSGGQGGPGGSGGPGRQGSQGRLGGPGGAPGGPGGPGAQSGQGGQAGTPGGPGGPGGPGTPGGAPGGAPGGVPGGGRGAAPGAGGPAGGPQRGILNVALGYRYPQGAVVGADPATPVVPEGLDLTGAPGSRAPHLWVRRGEERLSTLDLYEDSLVLLSDAAQPTGWHEAATGVAAAMRVPLTSYRVGGTAGADLIPDDEETDWARAHGVTRGGAVLVRPDGFVAWRSPGPAPDPEAMLRQVVGTVLART</sequence>
<evidence type="ECO:0000313" key="7">
    <source>
        <dbReference type="Proteomes" id="UP001595855"/>
    </source>
</evidence>
<evidence type="ECO:0000259" key="5">
    <source>
        <dbReference type="Pfam" id="PF01494"/>
    </source>
</evidence>
<dbReference type="Pfam" id="PF21274">
    <property type="entry name" value="Rng_hyd_C"/>
    <property type="match status" value="1"/>
</dbReference>
<dbReference type="InterPro" id="IPR036188">
    <property type="entry name" value="FAD/NAD-bd_sf"/>
</dbReference>
<keyword evidence="2" id="KW-0285">Flavoprotein</keyword>
<comment type="cofactor">
    <cofactor evidence="1">
        <name>FAD</name>
        <dbReference type="ChEBI" id="CHEBI:57692"/>
    </cofactor>
</comment>
<keyword evidence="6" id="KW-0560">Oxidoreductase</keyword>
<dbReference type="SUPFAM" id="SSF51905">
    <property type="entry name" value="FAD/NAD(P)-binding domain"/>
    <property type="match status" value="1"/>
</dbReference>
<reference evidence="7" key="1">
    <citation type="journal article" date="2019" name="Int. J. Syst. Evol. Microbiol.">
        <title>The Global Catalogue of Microorganisms (GCM) 10K type strain sequencing project: providing services to taxonomists for standard genome sequencing and annotation.</title>
        <authorList>
            <consortium name="The Broad Institute Genomics Platform"/>
            <consortium name="The Broad Institute Genome Sequencing Center for Infectious Disease"/>
            <person name="Wu L."/>
            <person name="Ma J."/>
        </authorList>
    </citation>
    <scope>NUCLEOTIDE SEQUENCE [LARGE SCALE GENOMIC DNA]</scope>
    <source>
        <strain evidence="7">CGMCC 4.1542</strain>
    </source>
</reference>
<keyword evidence="3" id="KW-0274">FAD</keyword>
<dbReference type="PANTHER" id="PTHR43004">
    <property type="entry name" value="TRK SYSTEM POTASSIUM UPTAKE PROTEIN"/>
    <property type="match status" value="1"/>
</dbReference>
<keyword evidence="7" id="KW-1185">Reference proteome</keyword>
<name>A0ABV9WU73_9ACTN</name>
<protein>
    <submittedName>
        <fullName evidence="6">FAD-dependent monooxygenase</fullName>
    </submittedName>
</protein>
<dbReference type="InterPro" id="IPR050641">
    <property type="entry name" value="RIFMO-like"/>
</dbReference>
<dbReference type="InterPro" id="IPR002938">
    <property type="entry name" value="FAD-bd"/>
</dbReference>
<evidence type="ECO:0000313" key="6">
    <source>
        <dbReference type="EMBL" id="MFC5015485.1"/>
    </source>
</evidence>
<accession>A0ABV9WU73</accession>
<feature type="domain" description="FAD-binding" evidence="5">
    <location>
        <begin position="21"/>
        <end position="375"/>
    </location>
</feature>
<dbReference type="Gene3D" id="3.50.50.60">
    <property type="entry name" value="FAD/NAD(P)-binding domain"/>
    <property type="match status" value="1"/>
</dbReference>
<dbReference type="Gene3D" id="3.40.30.120">
    <property type="match status" value="1"/>
</dbReference>
<evidence type="ECO:0000256" key="4">
    <source>
        <dbReference type="SAM" id="MobiDB-lite"/>
    </source>
</evidence>
<organism evidence="6 7">
    <name type="scientific">Streptomyces lienomycini</name>
    <dbReference type="NCBI Taxonomy" id="284035"/>
    <lineage>
        <taxon>Bacteria</taxon>
        <taxon>Bacillati</taxon>
        <taxon>Actinomycetota</taxon>
        <taxon>Actinomycetes</taxon>
        <taxon>Kitasatosporales</taxon>
        <taxon>Streptomycetaceae</taxon>
        <taxon>Streptomyces</taxon>
    </lineage>
</organism>
<gene>
    <name evidence="6" type="ORF">ACFPRC_11425</name>
</gene>
<dbReference type="EMBL" id="JBHSJO010000001">
    <property type="protein sequence ID" value="MFC5015485.1"/>
    <property type="molecule type" value="Genomic_DNA"/>
</dbReference>
<feature type="region of interest" description="Disordered" evidence="4">
    <location>
        <begin position="370"/>
        <end position="560"/>
    </location>
</feature>
<evidence type="ECO:0000256" key="2">
    <source>
        <dbReference type="ARBA" id="ARBA00022630"/>
    </source>
</evidence>